<evidence type="ECO:0000313" key="1">
    <source>
        <dbReference type="EMBL" id="SFT19317.1"/>
    </source>
</evidence>
<evidence type="ECO:0000313" key="2">
    <source>
        <dbReference type="Proteomes" id="UP000182827"/>
    </source>
</evidence>
<feature type="non-terminal residue" evidence="1">
    <location>
        <position position="1"/>
    </location>
</feature>
<protein>
    <submittedName>
        <fullName evidence="1">Uncharacterized protein</fullName>
    </submittedName>
</protein>
<dbReference type="AlphaFoldDB" id="A0A1I6W006"/>
<organism evidence="1 2">
    <name type="scientific">Acinetobacter bohemicus</name>
    <dbReference type="NCBI Taxonomy" id="1435036"/>
    <lineage>
        <taxon>Bacteria</taxon>
        <taxon>Pseudomonadati</taxon>
        <taxon>Pseudomonadota</taxon>
        <taxon>Gammaproteobacteria</taxon>
        <taxon>Moraxellales</taxon>
        <taxon>Moraxellaceae</taxon>
        <taxon>Acinetobacter</taxon>
    </lineage>
</organism>
<proteinExistence type="predicted"/>
<dbReference type="Proteomes" id="UP000182827">
    <property type="component" value="Unassembled WGS sequence"/>
</dbReference>
<reference evidence="2" key="1">
    <citation type="submission" date="2016-10" db="EMBL/GenBank/DDBJ databases">
        <authorList>
            <person name="Varghese N."/>
            <person name="Submissions S."/>
        </authorList>
    </citation>
    <scope>NUCLEOTIDE SEQUENCE [LARGE SCALE GENOMIC DNA]</scope>
    <source>
        <strain evidence="2">ANC 5076</strain>
    </source>
</reference>
<dbReference type="EMBL" id="FOZU01000037">
    <property type="protein sequence ID" value="SFT19317.1"/>
    <property type="molecule type" value="Genomic_DNA"/>
</dbReference>
<accession>A0A1I6W006</accession>
<gene>
    <name evidence="1" type="ORF">SAMN05444586_10371</name>
</gene>
<sequence length="192" mass="22317">KSLALKCFVFVTKILQMLRLFFIYFLCRTQVSNTYASEDRLSTLILKINTKLSNNGEIDLLENKLIGRASWRIKCQYKVFEDIKACVMSKGPISILNVNNKYVVNVGENHLKDNPAFIHIDNKDILQEREGLFRNGSELIKQLKRGNYAYTRFQNNKKQLIENKIPLVGFTDAFNDMEAQFLNLSNDKNHNF</sequence>
<name>A0A1I6W006_9GAMM</name>
<keyword evidence="2" id="KW-1185">Reference proteome</keyword>